<reference evidence="1 2" key="1">
    <citation type="journal article" date="2019" name="Emerg. Microbes Infect.">
        <title>Comprehensive subspecies identification of 175 nontuberculous mycobacteria species based on 7547 genomic profiles.</title>
        <authorList>
            <person name="Matsumoto Y."/>
            <person name="Kinjo T."/>
            <person name="Motooka D."/>
            <person name="Nabeya D."/>
            <person name="Jung N."/>
            <person name="Uechi K."/>
            <person name="Horii T."/>
            <person name="Iida T."/>
            <person name="Fujita J."/>
            <person name="Nakamura S."/>
        </authorList>
    </citation>
    <scope>NUCLEOTIDE SEQUENCE [LARGE SCALE GENOMIC DNA]</scope>
    <source>
        <strain evidence="1 2">JCM 30996</strain>
    </source>
</reference>
<dbReference type="Proteomes" id="UP000465304">
    <property type="component" value="Unassembled WGS sequence"/>
</dbReference>
<name>A0A7I9ZRV9_9MYCO</name>
<evidence type="ECO:0000313" key="2">
    <source>
        <dbReference type="Proteomes" id="UP000465304"/>
    </source>
</evidence>
<evidence type="ECO:0000313" key="1">
    <source>
        <dbReference type="EMBL" id="GFH03378.1"/>
    </source>
</evidence>
<accession>A0A7I9ZRV9</accession>
<organism evidence="1 2">
    <name type="scientific">Mycolicibacterium hippocampi</name>
    <dbReference type="NCBI Taxonomy" id="659824"/>
    <lineage>
        <taxon>Bacteria</taxon>
        <taxon>Bacillati</taxon>
        <taxon>Actinomycetota</taxon>
        <taxon>Actinomycetes</taxon>
        <taxon>Mycobacteriales</taxon>
        <taxon>Mycobacteriaceae</taxon>
        <taxon>Mycolicibacterium</taxon>
    </lineage>
</organism>
<sequence>MAVAALVVSVLSVVVAAAAVIFGRQQAQAAREAVNHAEIAAEAAQRSADLAEVVEAGRHYGWRIEPRIQSVIGPESVYVLRNVGTVNARNVSLAGDFRDIGFNRDRTPVDIAAGQAHFFSTVQVDERGGEVHITWTPDLPGAQPITWTEAPPIGHYRPPLKFEDWHKVLRAIEKLADR</sequence>
<dbReference type="AlphaFoldDB" id="A0A7I9ZRV9"/>
<proteinExistence type="predicted"/>
<dbReference type="RefSeq" id="WP_163890978.1">
    <property type="nucleotide sequence ID" value="NZ_BLLB01000002.1"/>
</dbReference>
<keyword evidence="2" id="KW-1185">Reference proteome</keyword>
<gene>
    <name evidence="1" type="ORF">MHIP_38610</name>
</gene>
<comment type="caution">
    <text evidence="1">The sequence shown here is derived from an EMBL/GenBank/DDBJ whole genome shotgun (WGS) entry which is preliminary data.</text>
</comment>
<dbReference type="EMBL" id="BLLB01000002">
    <property type="protein sequence ID" value="GFH03378.1"/>
    <property type="molecule type" value="Genomic_DNA"/>
</dbReference>
<protein>
    <submittedName>
        <fullName evidence="1">Uncharacterized protein</fullName>
    </submittedName>
</protein>